<feature type="domain" description="Laminin N-terminal" evidence="3">
    <location>
        <begin position="73"/>
        <end position="215"/>
    </location>
</feature>
<evidence type="ECO:0000313" key="4">
    <source>
        <dbReference type="Ensembl" id="ENSSSCP00015028539.1"/>
    </source>
</evidence>
<dbReference type="PROSITE" id="PS51117">
    <property type="entry name" value="LAMININ_NTER"/>
    <property type="match status" value="1"/>
</dbReference>
<evidence type="ECO:0000256" key="2">
    <source>
        <dbReference type="ARBA" id="ARBA00023292"/>
    </source>
</evidence>
<dbReference type="InterPro" id="IPR013320">
    <property type="entry name" value="ConA-like_dom_sf"/>
</dbReference>
<name>A0A8D0P637_PIG</name>
<reference evidence="4" key="1">
    <citation type="submission" date="2025-08" db="UniProtKB">
        <authorList>
            <consortium name="Ensembl"/>
        </authorList>
    </citation>
    <scope>IDENTIFICATION</scope>
</reference>
<dbReference type="Gene3D" id="2.60.120.260">
    <property type="entry name" value="Galactose-binding domain-like"/>
    <property type="match status" value="1"/>
</dbReference>
<protein>
    <recommendedName>
        <fullName evidence="3">Laminin N-terminal domain-containing protein</fullName>
    </recommendedName>
</protein>
<accession>A0A8D0P637</accession>
<organism evidence="4 5">
    <name type="scientific">Sus scrofa</name>
    <name type="common">Pig</name>
    <dbReference type="NCBI Taxonomy" id="9823"/>
    <lineage>
        <taxon>Eukaryota</taxon>
        <taxon>Metazoa</taxon>
        <taxon>Chordata</taxon>
        <taxon>Craniata</taxon>
        <taxon>Vertebrata</taxon>
        <taxon>Euteleostomi</taxon>
        <taxon>Mammalia</taxon>
        <taxon>Eutheria</taxon>
        <taxon>Laurasiatheria</taxon>
        <taxon>Artiodactyla</taxon>
        <taxon>Suina</taxon>
        <taxon>Suidae</taxon>
        <taxon>Sus</taxon>
    </lineage>
</organism>
<evidence type="ECO:0000256" key="1">
    <source>
        <dbReference type="ARBA" id="ARBA00023157"/>
    </source>
</evidence>
<dbReference type="Proteomes" id="UP000694726">
    <property type="component" value="Unplaced"/>
</dbReference>
<keyword evidence="1" id="KW-1015">Disulfide bond</keyword>
<evidence type="ECO:0000259" key="3">
    <source>
        <dbReference type="PROSITE" id="PS51117"/>
    </source>
</evidence>
<sequence length="215" mass="24397">MNLRETLQFYNNNGNPFFQVHQTKVSFFINGLEEDNTAFDTRTLSGSMVDFASGTVQIGQSLNGLEQFVGRMQDFRLYQVALTNREILEVFSGDLLRLHIQSHCRCPGSHPRVHPLEQRYCIPNGAEDTTSERVLRLSPEAHPLSFVNDNNIGTSWVSRVFADNSQLDQGVTISIDLENGQYQVICNSRMLAQIIKKKRSPYSKQPLKKSMAIMP</sequence>
<dbReference type="SUPFAM" id="SSF49899">
    <property type="entry name" value="Concanavalin A-like lectins/glucanases"/>
    <property type="match status" value="1"/>
</dbReference>
<dbReference type="Ensembl" id="ENSSSCT00015071192.1">
    <property type="protein sequence ID" value="ENSSSCP00015028539.1"/>
    <property type="gene ID" value="ENSSSCG00015053412.1"/>
</dbReference>
<dbReference type="Gene3D" id="2.60.120.200">
    <property type="match status" value="1"/>
</dbReference>
<proteinExistence type="predicted"/>
<keyword evidence="2" id="KW-0424">Laminin EGF-like domain</keyword>
<evidence type="ECO:0000313" key="5">
    <source>
        <dbReference type="Proteomes" id="UP000694726"/>
    </source>
</evidence>
<dbReference type="AlphaFoldDB" id="A0A8D0P637"/>
<dbReference type="InterPro" id="IPR008211">
    <property type="entry name" value="Laminin_N"/>
</dbReference>